<proteinExistence type="predicted"/>
<accession>V4RWM5</accession>
<name>V4RWM5_9HYPH</name>
<gene>
    <name evidence="2" type="ORF">N177_0094</name>
</gene>
<evidence type="ECO:0000313" key="2">
    <source>
        <dbReference type="EMBL" id="ESR27400.1"/>
    </source>
</evidence>
<reference evidence="2 3" key="1">
    <citation type="journal article" date="2014" name="Genome Announc.">
        <title>Draft Genome Sequence of Lutibaculum baratangense Strain AMV1T, Isolated from a Mud Volcano in Andamans, India.</title>
        <authorList>
            <person name="Singh A."/>
            <person name="Sreenivas A."/>
            <person name="Sathyanarayana Reddy G."/>
            <person name="Pinnaka A.K."/>
            <person name="Shivaji S."/>
        </authorList>
    </citation>
    <scope>NUCLEOTIDE SEQUENCE [LARGE SCALE GENOMIC DNA]</scope>
    <source>
        <strain evidence="2 3">AMV1</strain>
    </source>
</reference>
<dbReference type="AlphaFoldDB" id="V4RWM5"/>
<feature type="signal peptide" evidence="1">
    <location>
        <begin position="1"/>
        <end position="27"/>
    </location>
</feature>
<evidence type="ECO:0000313" key="3">
    <source>
        <dbReference type="Proteomes" id="UP000017819"/>
    </source>
</evidence>
<dbReference type="eggNOG" id="ENOG50326FP">
    <property type="taxonomic scope" value="Bacteria"/>
</dbReference>
<keyword evidence="3" id="KW-1185">Reference proteome</keyword>
<sequence>MRRIATALGLPAFAAAVAVSLATPATAGAWTLPQGEGQAIITTTATTAVRQGIGLPDISKSELELLVEYGMTDDWTLLVKSQIQSLELGPPVSRERRGFGHTEIGVRRALWRSDRSILSIEARARPLGTRDENNLFSSEDLDPEVELRLLGGRSFTFVKRDAFVDLQLGYRAHFGGAPGEAVTDVTLGWRARPRLVVMLQSFNTFTDTSAARPYDDARRHKLQISGVWEVWRGWSLQLGAVSTVAGERRAQEIGAIAAVWRRF</sequence>
<keyword evidence="1" id="KW-0732">Signal</keyword>
<evidence type="ECO:0008006" key="4">
    <source>
        <dbReference type="Google" id="ProtNLM"/>
    </source>
</evidence>
<dbReference type="EMBL" id="AWXZ01000005">
    <property type="protein sequence ID" value="ESR27400.1"/>
    <property type="molecule type" value="Genomic_DNA"/>
</dbReference>
<evidence type="ECO:0000256" key="1">
    <source>
        <dbReference type="SAM" id="SignalP"/>
    </source>
</evidence>
<dbReference type="STRING" id="631454.N177_0094"/>
<protein>
    <recommendedName>
        <fullName evidence="4">Outer membrane protein</fullName>
    </recommendedName>
</protein>
<dbReference type="OrthoDB" id="7627828at2"/>
<dbReference type="Proteomes" id="UP000017819">
    <property type="component" value="Unassembled WGS sequence"/>
</dbReference>
<feature type="chain" id="PRO_5004728874" description="Outer membrane protein" evidence="1">
    <location>
        <begin position="28"/>
        <end position="263"/>
    </location>
</feature>
<organism evidence="2 3">
    <name type="scientific">Lutibaculum baratangense AMV1</name>
    <dbReference type="NCBI Taxonomy" id="631454"/>
    <lineage>
        <taxon>Bacteria</taxon>
        <taxon>Pseudomonadati</taxon>
        <taxon>Pseudomonadota</taxon>
        <taxon>Alphaproteobacteria</taxon>
        <taxon>Hyphomicrobiales</taxon>
        <taxon>Tepidamorphaceae</taxon>
        <taxon>Lutibaculum</taxon>
    </lineage>
</organism>
<dbReference type="RefSeq" id="WP_023430252.1">
    <property type="nucleotide sequence ID" value="NZ_AWXZ01000005.1"/>
</dbReference>
<comment type="caution">
    <text evidence="2">The sequence shown here is derived from an EMBL/GenBank/DDBJ whole genome shotgun (WGS) entry which is preliminary data.</text>
</comment>